<evidence type="ECO:0000256" key="3">
    <source>
        <dbReference type="ARBA" id="ARBA00009841"/>
    </source>
</evidence>
<evidence type="ECO:0000256" key="9">
    <source>
        <dbReference type="ARBA" id="ARBA00023211"/>
    </source>
</evidence>
<comment type="similarity">
    <text evidence="3">Belongs to the class IV-like SAM-binding methyltransferase superfamily.</text>
</comment>
<dbReference type="InterPro" id="IPR001932">
    <property type="entry name" value="PPM-type_phosphatase-like_dom"/>
</dbReference>
<dbReference type="Gene3D" id="2.60.200.20">
    <property type="match status" value="1"/>
</dbReference>
<sequence length="927" mass="102532">MAMLLSIVGALLLMLLLTIILFVIFACKPWRFFSSSSSSSRSRTIKVADLDRPLVSDDVDLIRNEINELPRDYDVEGACPQHEGHFRSPWNYGLVHKQRLPPVSPRITQGDSLFLEVISDPTEDVLVGQTLKRPLASDHLVDVLKHGRQSLEDDRFQEFVHKDILDQRSCLTLEVISGPSRGSRCSVQSINTSKLPLTLGRVTPSDLLLKDSEVSGKHAMINWNLNKMKWELVDMGSLNGTLLNSRSINHPDSGSRHWGDPIELASGDIITLGTTSQLYVRITSQTERQIPFGVGVASDPMSLRRGGKKLPMEDVCYYQWPLPGTDQFGLFGICDGHGGAGAAKYASKILPEMVAATLSDSLKRERVLSLCDASDVLRDAFSQTEACMSHNYEGCTATVLLVWADGDENFFVQCANVGDSACVMNVDGKQITMTEDHRITSYSERHRIEETGEPLKDGETRLCGLNLARMLGDKFLKQQDSRFSSEPYISQVVHIHRASRAFALLASCCTCTITFPLLPSDLGSRRVRSCFKMYGANGHLEESVNDRRIALYSAHASPPTPLASTTVVSVVYSSAYSTHAPPPCACVIAQTPEPLNEVELVNGESHKKLKKKKKKHKAQDEAKEIPTVSIAVSGSIINNAQSLELATRLAGQIARAATIFRIDEVVVFDNKSVSVNDHGVTALDCTDENESGAAFLIRILRYLETPQYLRKVLFPKHNSLRFVGLLPPLDAPHHLRKHEWAPYREGVTLKERSPDSGTLVDVGLSKSFVIEQVLEPGTRVTVAMGTNRNLDTDIPREVVSSSKPREEAGMYWGYKVRYASNMSSVLKDCPYKGGYDHLVGTSEHGLTIKSSDLTIPAFRHLLIAFGGLAGLEESIEEDNNLKGKDVRNVFHSYLNTCPNQGSRTIRTEEAILISLQYFQEPITRALA</sequence>
<dbReference type="Pfam" id="PF00481">
    <property type="entry name" value="PP2C"/>
    <property type="match status" value="1"/>
</dbReference>
<name>A0A5N6RGQ8_9ROSI</name>
<dbReference type="PROSITE" id="PS51746">
    <property type="entry name" value="PPM_2"/>
    <property type="match status" value="1"/>
</dbReference>
<dbReference type="AlphaFoldDB" id="A0A5N6RGQ8"/>
<proteinExistence type="inferred from homology"/>
<dbReference type="InterPro" id="IPR036457">
    <property type="entry name" value="PPM-type-like_dom_sf"/>
</dbReference>
<keyword evidence="7" id="KW-0460">Magnesium</keyword>
<dbReference type="PANTHER" id="PTHR12150">
    <property type="entry name" value="CLASS IV SAM-BINDING METHYLTRANSFERASE-RELATED"/>
    <property type="match status" value="1"/>
</dbReference>
<evidence type="ECO:0000256" key="4">
    <source>
        <dbReference type="ARBA" id="ARBA00013081"/>
    </source>
</evidence>
<keyword evidence="6" id="KW-0378">Hydrolase</keyword>
<dbReference type="CDD" id="cd00143">
    <property type="entry name" value="PP2Cc"/>
    <property type="match status" value="1"/>
</dbReference>
<evidence type="ECO:0000256" key="2">
    <source>
        <dbReference type="ARBA" id="ARBA00001946"/>
    </source>
</evidence>
<accession>A0A5N6RGQ8</accession>
<dbReference type="Gene3D" id="3.60.40.10">
    <property type="entry name" value="PPM-type phosphatase domain"/>
    <property type="match status" value="1"/>
</dbReference>
<keyword evidence="9" id="KW-0464">Manganese</keyword>
<evidence type="ECO:0000256" key="5">
    <source>
        <dbReference type="ARBA" id="ARBA00022723"/>
    </source>
</evidence>
<evidence type="ECO:0000313" key="12">
    <source>
        <dbReference type="EMBL" id="KAE8076997.1"/>
    </source>
</evidence>
<evidence type="ECO:0000259" key="11">
    <source>
        <dbReference type="PROSITE" id="PS51746"/>
    </source>
</evidence>
<dbReference type="SUPFAM" id="SSF81606">
    <property type="entry name" value="PP2C-like"/>
    <property type="match status" value="1"/>
</dbReference>
<dbReference type="InterPro" id="IPR008984">
    <property type="entry name" value="SMAD_FHA_dom_sf"/>
</dbReference>
<dbReference type="SMART" id="SM00332">
    <property type="entry name" value="PP2Cc"/>
    <property type="match status" value="1"/>
</dbReference>
<feature type="domain" description="FHA" evidence="10">
    <location>
        <begin position="197"/>
        <end position="248"/>
    </location>
</feature>
<dbReference type="SUPFAM" id="SSF49879">
    <property type="entry name" value="SMAD/FHA domain"/>
    <property type="match status" value="1"/>
</dbReference>
<dbReference type="OrthoDB" id="420076at2759"/>
<dbReference type="Gene3D" id="3.40.1280.10">
    <property type="match status" value="1"/>
</dbReference>
<dbReference type="SUPFAM" id="SSF50249">
    <property type="entry name" value="Nucleic acid-binding proteins"/>
    <property type="match status" value="1"/>
</dbReference>
<comment type="cofactor">
    <cofactor evidence="1">
        <name>Mn(2+)</name>
        <dbReference type="ChEBI" id="CHEBI:29035"/>
    </cofactor>
</comment>
<evidence type="ECO:0000256" key="6">
    <source>
        <dbReference type="ARBA" id="ARBA00022801"/>
    </source>
</evidence>
<dbReference type="InterPro" id="IPR029026">
    <property type="entry name" value="tRNA_m1G_MTases_N"/>
</dbReference>
<dbReference type="InterPro" id="IPR000222">
    <property type="entry name" value="PP2C_BS"/>
</dbReference>
<dbReference type="GO" id="GO:0046872">
    <property type="term" value="F:metal ion binding"/>
    <property type="evidence" value="ECO:0007669"/>
    <property type="project" value="UniProtKB-KW"/>
</dbReference>
<dbReference type="InterPro" id="IPR000253">
    <property type="entry name" value="FHA_dom"/>
</dbReference>
<evidence type="ECO:0000256" key="8">
    <source>
        <dbReference type="ARBA" id="ARBA00022912"/>
    </source>
</evidence>
<dbReference type="Pfam" id="PF02598">
    <property type="entry name" value="Methyltrn_RNA_3"/>
    <property type="match status" value="1"/>
</dbReference>
<dbReference type="InterPro" id="IPR012340">
    <property type="entry name" value="NA-bd_OB-fold"/>
</dbReference>
<keyword evidence="5" id="KW-0479">Metal-binding</keyword>
<dbReference type="SUPFAM" id="SSF75217">
    <property type="entry name" value="alpha/beta knot"/>
    <property type="match status" value="1"/>
</dbReference>
<dbReference type="SMART" id="SM00240">
    <property type="entry name" value="FHA"/>
    <property type="match status" value="1"/>
</dbReference>
<organism evidence="12 13">
    <name type="scientific">Carpinus fangiana</name>
    <dbReference type="NCBI Taxonomy" id="176857"/>
    <lineage>
        <taxon>Eukaryota</taxon>
        <taxon>Viridiplantae</taxon>
        <taxon>Streptophyta</taxon>
        <taxon>Embryophyta</taxon>
        <taxon>Tracheophyta</taxon>
        <taxon>Spermatophyta</taxon>
        <taxon>Magnoliopsida</taxon>
        <taxon>eudicotyledons</taxon>
        <taxon>Gunneridae</taxon>
        <taxon>Pentapetalae</taxon>
        <taxon>rosids</taxon>
        <taxon>fabids</taxon>
        <taxon>Fagales</taxon>
        <taxon>Betulaceae</taxon>
        <taxon>Carpinus</taxon>
    </lineage>
</organism>
<evidence type="ECO:0000259" key="10">
    <source>
        <dbReference type="PROSITE" id="PS50006"/>
    </source>
</evidence>
<dbReference type="InterPro" id="IPR029028">
    <property type="entry name" value="Alpha/beta_knot_MTases"/>
</dbReference>
<feature type="domain" description="PPM-type phosphatase" evidence="11">
    <location>
        <begin position="293"/>
        <end position="572"/>
    </location>
</feature>
<dbReference type="EMBL" id="CM017326">
    <property type="protein sequence ID" value="KAE8076997.1"/>
    <property type="molecule type" value="Genomic_DNA"/>
</dbReference>
<evidence type="ECO:0000256" key="1">
    <source>
        <dbReference type="ARBA" id="ARBA00001936"/>
    </source>
</evidence>
<dbReference type="EC" id="3.1.3.16" evidence="4"/>
<keyword evidence="8" id="KW-0904">Protein phosphatase</keyword>
<dbReference type="PANTHER" id="PTHR12150:SF13">
    <property type="entry name" value="METHYLTRANSFERASE C9ORF114-RELATED"/>
    <property type="match status" value="1"/>
</dbReference>
<reference evidence="12 13" key="1">
    <citation type="submission" date="2019-06" db="EMBL/GenBank/DDBJ databases">
        <title>A chromosomal-level reference genome of Carpinus fangiana (Coryloideae, Betulaceae).</title>
        <authorList>
            <person name="Yang X."/>
            <person name="Wang Z."/>
            <person name="Zhang L."/>
            <person name="Hao G."/>
            <person name="Liu J."/>
            <person name="Yang Y."/>
        </authorList>
    </citation>
    <scope>NUCLEOTIDE SEQUENCE [LARGE SCALE GENOMIC DNA]</scope>
    <source>
        <strain evidence="12">Cfa_2016G</strain>
        <tissue evidence="12">Leaf</tissue>
    </source>
</reference>
<protein>
    <recommendedName>
        <fullName evidence="4">protein-serine/threonine phosphatase</fullName>
        <ecNumber evidence="4">3.1.3.16</ecNumber>
    </recommendedName>
</protein>
<comment type="cofactor">
    <cofactor evidence="2">
        <name>Mg(2+)</name>
        <dbReference type="ChEBI" id="CHEBI:18420"/>
    </cofactor>
</comment>
<dbReference type="FunFam" id="2.60.200.20:FF:000035">
    <property type="entry name" value="Protein phosphatase 2C 70"/>
    <property type="match status" value="1"/>
</dbReference>
<keyword evidence="13" id="KW-1185">Reference proteome</keyword>
<dbReference type="InterPro" id="IPR003750">
    <property type="entry name" value="Put_MeTrfase-C9orf114-like"/>
</dbReference>
<dbReference type="Gene3D" id="2.40.50.140">
    <property type="entry name" value="Nucleic acid-binding proteins"/>
    <property type="match status" value="1"/>
</dbReference>
<evidence type="ECO:0000313" key="13">
    <source>
        <dbReference type="Proteomes" id="UP000327013"/>
    </source>
</evidence>
<dbReference type="GO" id="GO:0004722">
    <property type="term" value="F:protein serine/threonine phosphatase activity"/>
    <property type="evidence" value="ECO:0007669"/>
    <property type="project" value="UniProtKB-EC"/>
</dbReference>
<dbReference type="Pfam" id="PF00498">
    <property type="entry name" value="FHA"/>
    <property type="match status" value="1"/>
</dbReference>
<dbReference type="PROSITE" id="PS50006">
    <property type="entry name" value="FHA_DOMAIN"/>
    <property type="match status" value="1"/>
</dbReference>
<evidence type="ECO:0000256" key="7">
    <source>
        <dbReference type="ARBA" id="ARBA00022842"/>
    </source>
</evidence>
<dbReference type="CDD" id="cd22678">
    <property type="entry name" value="FHA_PP2C70-like"/>
    <property type="match status" value="1"/>
</dbReference>
<dbReference type="Proteomes" id="UP000327013">
    <property type="component" value="Chromosome 6"/>
</dbReference>
<dbReference type="PROSITE" id="PS01032">
    <property type="entry name" value="PPM_1"/>
    <property type="match status" value="1"/>
</dbReference>
<gene>
    <name evidence="12" type="ORF">FH972_015608</name>
</gene>
<dbReference type="CDD" id="cd18086">
    <property type="entry name" value="HsC9orf114-like"/>
    <property type="match status" value="1"/>
</dbReference>